<gene>
    <name evidence="7" type="ORF">F1559_004028</name>
</gene>
<dbReference type="Pfam" id="PF02777">
    <property type="entry name" value="Sod_Fe_C"/>
    <property type="match status" value="1"/>
</dbReference>
<keyword evidence="3" id="KW-0479">Metal-binding</keyword>
<reference evidence="7 8" key="1">
    <citation type="journal article" date="2020" name="J. Phycol.">
        <title>Comparative genome analysis reveals Cyanidiococcus gen. nov., a new extremophilic red algal genus sister to Cyanidioschyzon (Cyanidioschyzonaceae, Rhodophyta).</title>
        <authorList>
            <person name="Liu S.-L."/>
            <person name="Chiang Y.-R."/>
            <person name="Yoon H.S."/>
            <person name="Fu H.-Y."/>
        </authorList>
    </citation>
    <scope>NUCLEOTIDE SEQUENCE [LARGE SCALE GENOMIC DNA]</scope>
    <source>
        <strain evidence="7 8">THAL066</strain>
    </source>
</reference>
<evidence type="ECO:0000256" key="1">
    <source>
        <dbReference type="ARBA" id="ARBA00008714"/>
    </source>
</evidence>
<dbReference type="Gene3D" id="3.55.40.20">
    <property type="entry name" value="Iron/manganese superoxide dismutase, C-terminal domain"/>
    <property type="match status" value="1"/>
</dbReference>
<dbReference type="EC" id="1.15.1.1" evidence="2"/>
<feature type="domain" description="Manganese/iron superoxide dismutase N-terminal" evidence="5">
    <location>
        <begin position="103"/>
        <end position="185"/>
    </location>
</feature>
<dbReference type="Proteomes" id="UP000530660">
    <property type="component" value="Unassembled WGS sequence"/>
</dbReference>
<protein>
    <recommendedName>
        <fullName evidence="2">superoxide dismutase</fullName>
        <ecNumber evidence="2">1.15.1.1</ecNumber>
    </recommendedName>
</protein>
<dbReference type="PRINTS" id="PR01703">
    <property type="entry name" value="MNSODISMTASE"/>
</dbReference>
<dbReference type="SUPFAM" id="SSF54719">
    <property type="entry name" value="Fe,Mn superoxide dismutase (SOD), C-terminal domain"/>
    <property type="match status" value="1"/>
</dbReference>
<dbReference type="EMBL" id="VWRR01000012">
    <property type="protein sequence ID" value="KAF6002059.1"/>
    <property type="molecule type" value="Genomic_DNA"/>
</dbReference>
<dbReference type="Gene3D" id="1.10.287.990">
    <property type="entry name" value="Fe,Mn superoxide dismutase (SOD) domain"/>
    <property type="match status" value="1"/>
</dbReference>
<dbReference type="FunFam" id="3.55.40.20:FF:000004">
    <property type="entry name" value="Superoxide dismutase [Fe]"/>
    <property type="match status" value="1"/>
</dbReference>
<evidence type="ECO:0000313" key="7">
    <source>
        <dbReference type="EMBL" id="KAF6002059.1"/>
    </source>
</evidence>
<evidence type="ECO:0000259" key="5">
    <source>
        <dbReference type="Pfam" id="PF00081"/>
    </source>
</evidence>
<dbReference type="GO" id="GO:0005737">
    <property type="term" value="C:cytoplasm"/>
    <property type="evidence" value="ECO:0007669"/>
    <property type="project" value="TreeGrafter"/>
</dbReference>
<dbReference type="InterPro" id="IPR019833">
    <property type="entry name" value="Mn/Fe_SOD_BS"/>
</dbReference>
<dbReference type="OrthoDB" id="4941at2759"/>
<evidence type="ECO:0000256" key="4">
    <source>
        <dbReference type="ARBA" id="ARBA00023002"/>
    </source>
</evidence>
<dbReference type="InterPro" id="IPR019831">
    <property type="entry name" value="Mn/Fe_SOD_N"/>
</dbReference>
<proteinExistence type="inferred from homology"/>
<dbReference type="PROSITE" id="PS00088">
    <property type="entry name" value="SOD_MN"/>
    <property type="match status" value="1"/>
</dbReference>
<feature type="domain" description="Manganese/iron superoxide dismutase C-terminal" evidence="6">
    <location>
        <begin position="198"/>
        <end position="300"/>
    </location>
</feature>
<organism evidence="7 8">
    <name type="scientific">Cyanidiococcus yangmingshanensis</name>
    <dbReference type="NCBI Taxonomy" id="2690220"/>
    <lineage>
        <taxon>Eukaryota</taxon>
        <taxon>Rhodophyta</taxon>
        <taxon>Bangiophyceae</taxon>
        <taxon>Cyanidiales</taxon>
        <taxon>Cyanidiaceae</taxon>
        <taxon>Cyanidiococcus</taxon>
    </lineage>
</organism>
<dbReference type="AlphaFoldDB" id="A0A7J7IH89"/>
<evidence type="ECO:0000259" key="6">
    <source>
        <dbReference type="Pfam" id="PF02777"/>
    </source>
</evidence>
<evidence type="ECO:0000256" key="2">
    <source>
        <dbReference type="ARBA" id="ARBA00012682"/>
    </source>
</evidence>
<sequence>MTLVFDVPRGVAFVSGGLSGVQRRSSASVACWLVARPPDSSKRHCKGGVSSLSLQTEVSRRAVLRTLVLLPVAVGMSSQVNAATATGGTATGSGTSLGIEVPVPPLPYPYNALEPVIDAKTMRLHHDKHFVGYVTKVNAALTEEQRKTFPSILTRLSTIPDRTVRETVRNQGGGAINHRVFFEIMRTPVADAQKNTPGGALGDAINRQFGSLAAFQKEFAQAAKTLFGSGWVWLYEVGKSPRRELKIGTFANQDSPLMQGNMPLLGLDVWEHAYYLRYGPDRGAYVDAWWRVVNWPAVEKIFETRQLP</sequence>
<dbReference type="InterPro" id="IPR019832">
    <property type="entry name" value="Mn/Fe_SOD_C"/>
</dbReference>
<evidence type="ECO:0000256" key="3">
    <source>
        <dbReference type="ARBA" id="ARBA00022723"/>
    </source>
</evidence>
<dbReference type="GO" id="GO:0046872">
    <property type="term" value="F:metal ion binding"/>
    <property type="evidence" value="ECO:0007669"/>
    <property type="project" value="UniProtKB-KW"/>
</dbReference>
<accession>A0A7J7IH89</accession>
<dbReference type="InterPro" id="IPR036324">
    <property type="entry name" value="Mn/Fe_SOD_N_sf"/>
</dbReference>
<dbReference type="PANTHER" id="PTHR43595:SF2">
    <property type="entry name" value="SMALL RIBOSOMAL SUBUNIT PROTEIN MS42"/>
    <property type="match status" value="1"/>
</dbReference>
<comment type="similarity">
    <text evidence="1">Belongs to the iron/manganese superoxide dismutase family.</text>
</comment>
<dbReference type="InterPro" id="IPR036314">
    <property type="entry name" value="SOD_C_sf"/>
</dbReference>
<dbReference type="InterPro" id="IPR001189">
    <property type="entry name" value="Mn/Fe_SOD"/>
</dbReference>
<name>A0A7J7IH89_9RHOD</name>
<dbReference type="GO" id="GO:0004784">
    <property type="term" value="F:superoxide dismutase activity"/>
    <property type="evidence" value="ECO:0007669"/>
    <property type="project" value="UniProtKB-EC"/>
</dbReference>
<comment type="caution">
    <text evidence="7">The sequence shown here is derived from an EMBL/GenBank/DDBJ whole genome shotgun (WGS) entry which is preliminary data.</text>
</comment>
<dbReference type="SUPFAM" id="SSF46609">
    <property type="entry name" value="Fe,Mn superoxide dismutase (SOD), N-terminal domain"/>
    <property type="match status" value="1"/>
</dbReference>
<dbReference type="PANTHER" id="PTHR43595">
    <property type="entry name" value="37S RIBOSOMAL PROTEIN S26, MITOCHONDRIAL"/>
    <property type="match status" value="1"/>
</dbReference>
<keyword evidence="4" id="KW-0560">Oxidoreductase</keyword>
<dbReference type="Pfam" id="PF00081">
    <property type="entry name" value="Sod_Fe_N"/>
    <property type="match status" value="1"/>
</dbReference>
<keyword evidence="8" id="KW-1185">Reference proteome</keyword>
<evidence type="ECO:0000313" key="8">
    <source>
        <dbReference type="Proteomes" id="UP000530660"/>
    </source>
</evidence>